<dbReference type="Proteomes" id="UP000234681">
    <property type="component" value="Chromosome 19"/>
</dbReference>
<dbReference type="EMBL" id="CH473972">
    <property type="protein sequence ID" value="EDL92292.1"/>
    <property type="molecule type" value="Genomic_DNA"/>
</dbReference>
<protein>
    <submittedName>
        <fullName evidence="1">RCG51245</fullName>
    </submittedName>
</protein>
<dbReference type="InterPro" id="IPR027409">
    <property type="entry name" value="GroEL-like_apical_dom_sf"/>
</dbReference>
<name>A6IYG4_RAT</name>
<dbReference type="AlphaFoldDB" id="A6IYG4"/>
<accession>A6IYG4</accession>
<sequence length="62" mass="7245">MKFDRRYISLYYINISKAKKKYKYQDACVLLNKKKISNVHSIVAALDNASVHHWKEALGNDC</sequence>
<organism evidence="1 2">
    <name type="scientific">Rattus norvegicus</name>
    <name type="common">Rat</name>
    <dbReference type="NCBI Taxonomy" id="10116"/>
    <lineage>
        <taxon>Eukaryota</taxon>
        <taxon>Metazoa</taxon>
        <taxon>Chordata</taxon>
        <taxon>Craniata</taxon>
        <taxon>Vertebrata</taxon>
        <taxon>Euteleostomi</taxon>
        <taxon>Mammalia</taxon>
        <taxon>Eutheria</taxon>
        <taxon>Euarchontoglires</taxon>
        <taxon>Glires</taxon>
        <taxon>Rodentia</taxon>
        <taxon>Myomorpha</taxon>
        <taxon>Muroidea</taxon>
        <taxon>Muridae</taxon>
        <taxon>Murinae</taxon>
        <taxon>Rattus</taxon>
    </lineage>
</organism>
<reference evidence="2" key="1">
    <citation type="submission" date="2005-09" db="EMBL/GenBank/DDBJ databases">
        <authorList>
            <person name="Mural R.J."/>
            <person name="Li P.W."/>
            <person name="Adams M.D."/>
            <person name="Amanatides P.G."/>
            <person name="Baden-Tillson H."/>
            <person name="Barnstead M."/>
            <person name="Chin S.H."/>
            <person name="Dew I."/>
            <person name="Evans C.A."/>
            <person name="Ferriera S."/>
            <person name="Flanigan M."/>
            <person name="Fosler C."/>
            <person name="Glodek A."/>
            <person name="Gu Z."/>
            <person name="Holt R.A."/>
            <person name="Jennings D."/>
            <person name="Kraft C.L."/>
            <person name="Lu F."/>
            <person name="Nguyen T."/>
            <person name="Nusskern D.R."/>
            <person name="Pfannkoch C.M."/>
            <person name="Sitter C."/>
            <person name="Sutton G.G."/>
            <person name="Venter J.C."/>
            <person name="Wang Z."/>
            <person name="Woodage T."/>
            <person name="Zheng X.H."/>
            <person name="Zhong F."/>
        </authorList>
    </citation>
    <scope>NUCLEOTIDE SEQUENCE [LARGE SCALE GENOMIC DNA]</scope>
    <source>
        <strain>BN</strain>
        <strain evidence="2">Sprague-Dawley</strain>
    </source>
</reference>
<evidence type="ECO:0000313" key="1">
    <source>
        <dbReference type="EMBL" id="EDL92292.1"/>
    </source>
</evidence>
<proteinExistence type="predicted"/>
<gene>
    <name evidence="1" type="ORF">rCG_51245</name>
</gene>
<dbReference type="Gene3D" id="3.50.7.10">
    <property type="entry name" value="GroEL"/>
    <property type="match status" value="1"/>
</dbReference>
<dbReference type="SUPFAM" id="SSF52029">
    <property type="entry name" value="GroEL apical domain-like"/>
    <property type="match status" value="1"/>
</dbReference>
<evidence type="ECO:0000313" key="2">
    <source>
        <dbReference type="Proteomes" id="UP000234681"/>
    </source>
</evidence>